<comment type="caution">
    <text evidence="2">The sequence shown here is derived from an EMBL/GenBank/DDBJ whole genome shotgun (WGS) entry which is preliminary data.</text>
</comment>
<accession>A0AAV4BUX7</accession>
<organism evidence="2 3">
    <name type="scientific">Plakobranchus ocellatus</name>
    <dbReference type="NCBI Taxonomy" id="259542"/>
    <lineage>
        <taxon>Eukaryota</taxon>
        <taxon>Metazoa</taxon>
        <taxon>Spiralia</taxon>
        <taxon>Lophotrochozoa</taxon>
        <taxon>Mollusca</taxon>
        <taxon>Gastropoda</taxon>
        <taxon>Heterobranchia</taxon>
        <taxon>Euthyneura</taxon>
        <taxon>Panpulmonata</taxon>
        <taxon>Sacoglossa</taxon>
        <taxon>Placobranchoidea</taxon>
        <taxon>Plakobranchidae</taxon>
        <taxon>Plakobranchus</taxon>
    </lineage>
</organism>
<dbReference type="AlphaFoldDB" id="A0AAV4BUX7"/>
<evidence type="ECO:0000313" key="3">
    <source>
        <dbReference type="Proteomes" id="UP000735302"/>
    </source>
</evidence>
<sequence length="124" mass="13144">MPAKDTHIMALGEVSSDLTARDVPKQDQVLQTRLDPPPDPRLARSAVGSPPSRNGCTIYSHDGRGADKTPHHICDVAAVATARQEPVAKVVAAANGTSAAYSSYTLLMRAGGEVMDLRVGVPRW</sequence>
<evidence type="ECO:0000313" key="2">
    <source>
        <dbReference type="EMBL" id="GFO22603.1"/>
    </source>
</evidence>
<feature type="region of interest" description="Disordered" evidence="1">
    <location>
        <begin position="17"/>
        <end position="64"/>
    </location>
</feature>
<dbReference type="EMBL" id="BLXT01005428">
    <property type="protein sequence ID" value="GFO22603.1"/>
    <property type="molecule type" value="Genomic_DNA"/>
</dbReference>
<keyword evidence="3" id="KW-1185">Reference proteome</keyword>
<name>A0AAV4BUX7_9GAST</name>
<evidence type="ECO:0000256" key="1">
    <source>
        <dbReference type="SAM" id="MobiDB-lite"/>
    </source>
</evidence>
<dbReference type="Proteomes" id="UP000735302">
    <property type="component" value="Unassembled WGS sequence"/>
</dbReference>
<protein>
    <submittedName>
        <fullName evidence="2">Uncharacterized protein</fullName>
    </submittedName>
</protein>
<reference evidence="2 3" key="1">
    <citation type="journal article" date="2021" name="Elife">
        <title>Chloroplast acquisition without the gene transfer in kleptoplastic sea slugs, Plakobranchus ocellatus.</title>
        <authorList>
            <person name="Maeda T."/>
            <person name="Takahashi S."/>
            <person name="Yoshida T."/>
            <person name="Shimamura S."/>
            <person name="Takaki Y."/>
            <person name="Nagai Y."/>
            <person name="Toyoda A."/>
            <person name="Suzuki Y."/>
            <person name="Arimoto A."/>
            <person name="Ishii H."/>
            <person name="Satoh N."/>
            <person name="Nishiyama T."/>
            <person name="Hasebe M."/>
            <person name="Maruyama T."/>
            <person name="Minagawa J."/>
            <person name="Obokata J."/>
            <person name="Shigenobu S."/>
        </authorList>
    </citation>
    <scope>NUCLEOTIDE SEQUENCE [LARGE SCALE GENOMIC DNA]</scope>
</reference>
<gene>
    <name evidence="2" type="ORF">PoB_004910800</name>
</gene>
<proteinExistence type="predicted"/>